<dbReference type="PANTHER" id="PTHR43081">
    <property type="entry name" value="ADENYLATE CYCLASE, TERMINAL-DIFFERENTIATION SPECIFIC-RELATED"/>
    <property type="match status" value="1"/>
</dbReference>
<dbReference type="Gene3D" id="3.30.70.1230">
    <property type="entry name" value="Nucleotide cyclase"/>
    <property type="match status" value="1"/>
</dbReference>
<dbReference type="PROSITE" id="PS50006">
    <property type="entry name" value="FHA_DOMAIN"/>
    <property type="match status" value="1"/>
</dbReference>
<dbReference type="InterPro" id="IPR001054">
    <property type="entry name" value="A/G_cyclase"/>
</dbReference>
<dbReference type="CDD" id="cd07302">
    <property type="entry name" value="CHD"/>
    <property type="match status" value="1"/>
</dbReference>
<reference evidence="5" key="1">
    <citation type="submission" date="2017-08" db="EMBL/GenBank/DDBJ databases">
        <title>A dynamic microbial community with high functional redundancy inhabits the cold, oxic subseafloor aquifer.</title>
        <authorList>
            <person name="Tully B.J."/>
            <person name="Wheat C.G."/>
            <person name="Glazer B.T."/>
            <person name="Huber J.A."/>
        </authorList>
    </citation>
    <scope>NUCLEOTIDE SEQUENCE [LARGE SCALE GENOMIC DNA]</scope>
</reference>
<protein>
    <submittedName>
        <fullName evidence="3">Adenylate/guanylate cyclase domain-containing protein</fullName>
    </submittedName>
</protein>
<dbReference type="GO" id="GO:0006171">
    <property type="term" value="P:cAMP biosynthetic process"/>
    <property type="evidence" value="ECO:0007669"/>
    <property type="project" value="TreeGrafter"/>
</dbReference>
<dbReference type="InterPro" id="IPR050697">
    <property type="entry name" value="Adenylyl/Guanylyl_Cyclase_3/4"/>
</dbReference>
<dbReference type="GO" id="GO:0004016">
    <property type="term" value="F:adenylate cyclase activity"/>
    <property type="evidence" value="ECO:0007669"/>
    <property type="project" value="UniProtKB-ARBA"/>
</dbReference>
<dbReference type="SUPFAM" id="SSF55073">
    <property type="entry name" value="Nucleotide cyclase"/>
    <property type="match status" value="1"/>
</dbReference>
<name>A0A2A5CDG7_9GAMM</name>
<reference evidence="3" key="2">
    <citation type="journal article" date="2018" name="ISME J.">
        <title>A dynamic microbial community with high functional redundancy inhabits the cold, oxic subseafloor aquifer.</title>
        <authorList>
            <person name="Tully B.J."/>
            <person name="Wheat C.G."/>
            <person name="Glazer B.T."/>
            <person name="Huber J.A."/>
        </authorList>
    </citation>
    <scope>NUCLEOTIDE SEQUENCE</scope>
    <source>
        <strain evidence="3">NORP41</strain>
    </source>
</reference>
<dbReference type="PROSITE" id="PS50125">
    <property type="entry name" value="GUANYLATE_CYCLASE_2"/>
    <property type="match status" value="1"/>
</dbReference>
<organism evidence="3 5">
    <name type="scientific">SAR86 cluster bacterium</name>
    <dbReference type="NCBI Taxonomy" id="2030880"/>
    <lineage>
        <taxon>Bacteria</taxon>
        <taxon>Pseudomonadati</taxon>
        <taxon>Pseudomonadota</taxon>
        <taxon>Gammaproteobacteria</taxon>
        <taxon>SAR86 cluster</taxon>
    </lineage>
</organism>
<dbReference type="InterPro" id="IPR029787">
    <property type="entry name" value="Nucleotide_cyclase"/>
</dbReference>
<dbReference type="AlphaFoldDB" id="A0A2A5CDG7"/>
<dbReference type="SMART" id="SM00044">
    <property type="entry name" value="CYCc"/>
    <property type="match status" value="1"/>
</dbReference>
<dbReference type="Pfam" id="PF00498">
    <property type="entry name" value="FHA"/>
    <property type="match status" value="1"/>
</dbReference>
<gene>
    <name evidence="4" type="ORF">COA71_02860</name>
    <name evidence="3" type="ORF">COA71_07260</name>
</gene>
<evidence type="ECO:0000259" key="1">
    <source>
        <dbReference type="PROSITE" id="PS50006"/>
    </source>
</evidence>
<dbReference type="EMBL" id="NVWI01000004">
    <property type="protein sequence ID" value="PCJ41802.1"/>
    <property type="molecule type" value="Genomic_DNA"/>
</dbReference>
<dbReference type="SUPFAM" id="SSF49879">
    <property type="entry name" value="SMAD/FHA domain"/>
    <property type="match status" value="1"/>
</dbReference>
<dbReference type="Pfam" id="PF00211">
    <property type="entry name" value="Guanylate_cyc"/>
    <property type="match status" value="1"/>
</dbReference>
<dbReference type="InterPro" id="IPR000253">
    <property type="entry name" value="FHA_dom"/>
</dbReference>
<evidence type="ECO:0000313" key="5">
    <source>
        <dbReference type="Proteomes" id="UP000228987"/>
    </source>
</evidence>
<dbReference type="SMART" id="SM00240">
    <property type="entry name" value="FHA"/>
    <property type="match status" value="1"/>
</dbReference>
<feature type="domain" description="Guanylate cyclase" evidence="2">
    <location>
        <begin position="9"/>
        <end position="120"/>
    </location>
</feature>
<dbReference type="EMBL" id="NVWI01000001">
    <property type="protein sequence ID" value="PCJ43821.1"/>
    <property type="molecule type" value="Genomic_DNA"/>
</dbReference>
<dbReference type="CDD" id="cd00060">
    <property type="entry name" value="FHA"/>
    <property type="match status" value="1"/>
</dbReference>
<accession>A0A2A5CDG7</accession>
<evidence type="ECO:0000259" key="2">
    <source>
        <dbReference type="PROSITE" id="PS50125"/>
    </source>
</evidence>
<dbReference type="Gene3D" id="2.60.200.20">
    <property type="match status" value="1"/>
</dbReference>
<dbReference type="PANTHER" id="PTHR43081:SF19">
    <property type="entry name" value="PH-SENSITIVE ADENYLATE CYCLASE RV1264"/>
    <property type="match status" value="1"/>
</dbReference>
<feature type="domain" description="FHA" evidence="1">
    <location>
        <begin position="215"/>
        <end position="264"/>
    </location>
</feature>
<comment type="caution">
    <text evidence="3">The sequence shown here is derived from an EMBL/GenBank/DDBJ whole genome shotgun (WGS) entry which is preliminary data.</text>
</comment>
<dbReference type="Proteomes" id="UP000228987">
    <property type="component" value="Unassembled WGS sequence"/>
</dbReference>
<dbReference type="InterPro" id="IPR008984">
    <property type="entry name" value="SMAD_FHA_dom_sf"/>
</dbReference>
<evidence type="ECO:0000313" key="3">
    <source>
        <dbReference type="EMBL" id="PCJ41802.1"/>
    </source>
</evidence>
<evidence type="ECO:0000313" key="4">
    <source>
        <dbReference type="EMBL" id="PCJ43821.1"/>
    </source>
</evidence>
<proteinExistence type="predicted"/>
<sequence length="302" mass="33987">MSSEKIISTVMFADISGSSPLYKQLGDNKANFLIQKLLSMMTNITTKHHGKVIKTIGDEVMTCFDKTDSATEAAREMQDSCRKFQSNMALKLRIGIDTGGIICEHNDLFGETVNNAAYLTGIAKSGKILLSKNAFNSLNLKAQKLCYEYDNVVLKGHTLKTKIFRMHWEQKTDENFNDATVHMGIQSFTRAAKLNRLELTYQSQKYILTTDMEPFTIGRNTGISSLFISNSFVSRDHCQIIFRRGKFILCDTSTNGTYVTQNNQREIYLRREELPLTGQGIVSIGQSVRRAGDDVLGYTLKV</sequence>
<dbReference type="GO" id="GO:0035556">
    <property type="term" value="P:intracellular signal transduction"/>
    <property type="evidence" value="ECO:0007669"/>
    <property type="project" value="InterPro"/>
</dbReference>